<evidence type="ECO:0000313" key="7">
    <source>
        <dbReference type="Proteomes" id="UP000242662"/>
    </source>
</evidence>
<comment type="similarity">
    <text evidence="3">Belongs to the MoxR family.</text>
</comment>
<dbReference type="FunFam" id="3.40.50.300:FF:000640">
    <property type="entry name" value="MoxR family ATPase"/>
    <property type="match status" value="1"/>
</dbReference>
<dbReference type="Gene3D" id="3.40.50.300">
    <property type="entry name" value="P-loop containing nucleotide triphosphate hydrolases"/>
    <property type="match status" value="1"/>
</dbReference>
<dbReference type="InterPro" id="IPR050764">
    <property type="entry name" value="CbbQ/NirQ/NorQ/GpvN"/>
</dbReference>
<evidence type="ECO:0000256" key="3">
    <source>
        <dbReference type="ARBA" id="ARBA00061607"/>
    </source>
</evidence>
<gene>
    <name evidence="6" type="ORF">SAMN05421737_104200</name>
</gene>
<proteinExistence type="inferred from homology"/>
<dbReference type="PANTHER" id="PTHR42759:SF5">
    <property type="entry name" value="METHANOL DEHYDROGENASE REGULATOR"/>
    <property type="match status" value="1"/>
</dbReference>
<evidence type="ECO:0000256" key="1">
    <source>
        <dbReference type="ARBA" id="ARBA00022741"/>
    </source>
</evidence>
<protein>
    <submittedName>
        <fullName evidence="6">MoxR-like ATPase</fullName>
    </submittedName>
</protein>
<dbReference type="AlphaFoldDB" id="A0A1G6HXP5"/>
<organism evidence="6 7">
    <name type="scientific">Shouchella lonarensis</name>
    <dbReference type="NCBI Taxonomy" id="1464122"/>
    <lineage>
        <taxon>Bacteria</taxon>
        <taxon>Bacillati</taxon>
        <taxon>Bacillota</taxon>
        <taxon>Bacilli</taxon>
        <taxon>Bacillales</taxon>
        <taxon>Bacillaceae</taxon>
        <taxon>Shouchella</taxon>
    </lineage>
</organism>
<keyword evidence="2" id="KW-0067">ATP-binding</keyword>
<dbReference type="Proteomes" id="UP000242662">
    <property type="component" value="Unassembled WGS sequence"/>
</dbReference>
<feature type="domain" description="ChlI/MoxR AAA lid" evidence="5">
    <location>
        <begin position="229"/>
        <end position="300"/>
    </location>
</feature>
<evidence type="ECO:0000259" key="4">
    <source>
        <dbReference type="Pfam" id="PF07726"/>
    </source>
</evidence>
<dbReference type="STRING" id="1464122.SAMN05421737_104200"/>
<evidence type="ECO:0000313" key="6">
    <source>
        <dbReference type="EMBL" id="SDB98256.1"/>
    </source>
</evidence>
<dbReference type="Pfam" id="PF07726">
    <property type="entry name" value="AAA_3"/>
    <property type="match status" value="1"/>
</dbReference>
<dbReference type="InterPro" id="IPR027417">
    <property type="entry name" value="P-loop_NTPase"/>
</dbReference>
<dbReference type="InterPro" id="IPR041628">
    <property type="entry name" value="ChlI/MoxR_AAA_lid"/>
</dbReference>
<feature type="domain" description="ATPase AAA-3" evidence="4">
    <location>
        <begin position="37"/>
        <end position="167"/>
    </location>
</feature>
<dbReference type="SUPFAM" id="SSF52540">
    <property type="entry name" value="P-loop containing nucleoside triphosphate hydrolases"/>
    <property type="match status" value="1"/>
</dbReference>
<keyword evidence="1" id="KW-0547">Nucleotide-binding</keyword>
<dbReference type="InterPro" id="IPR011703">
    <property type="entry name" value="ATPase_AAA-3"/>
</dbReference>
<accession>A0A1G6HXP5</accession>
<evidence type="ECO:0000256" key="2">
    <source>
        <dbReference type="ARBA" id="ARBA00022840"/>
    </source>
</evidence>
<dbReference type="CDD" id="cd00009">
    <property type="entry name" value="AAA"/>
    <property type="match status" value="1"/>
</dbReference>
<dbReference type="PANTHER" id="PTHR42759">
    <property type="entry name" value="MOXR FAMILY PROTEIN"/>
    <property type="match status" value="1"/>
</dbReference>
<keyword evidence="7" id="KW-1185">Reference proteome</keyword>
<evidence type="ECO:0000259" key="5">
    <source>
        <dbReference type="Pfam" id="PF17863"/>
    </source>
</evidence>
<reference evidence="7" key="1">
    <citation type="submission" date="2016-09" db="EMBL/GenBank/DDBJ databases">
        <authorList>
            <person name="Varghese N."/>
            <person name="Submissions S."/>
        </authorList>
    </citation>
    <scope>NUCLEOTIDE SEQUENCE [LARGE SCALE GENOMIC DNA]</scope>
    <source>
        <strain evidence="7">25nlg</strain>
    </source>
</reference>
<dbReference type="Pfam" id="PF17863">
    <property type="entry name" value="AAA_lid_2"/>
    <property type="match status" value="1"/>
</dbReference>
<sequence length="318" mass="35719">MQSSEKVAQMIENVERVMIGKTTEIRLVFVALLAGGHVLLEDVPGVGKTMFVKAVARTIGGSFKRIQFTPDLLPSDVTGFSFYNQHHGQFEFRPGPIMGNVVLADEVNRTSPKTQAALLEALEEGYVTVDGTTRQIEAPFFVMATQNPIEYAGTFPLPEAQLDRFLLKIAVGYPTFTEELALLDRVMHEHPIAALESVMTPEDIVHLQRAVKHVYLAEEVKSYLVQIIQATRFDPHIELGASPRAAIALMRVSQAYAFSMGRTYVKPDDVKAVTPYVLNHRIRLKQERRHREMRPETVIEQLLAQIEVPVMIKEKVSL</sequence>
<dbReference type="GO" id="GO:0016887">
    <property type="term" value="F:ATP hydrolysis activity"/>
    <property type="evidence" value="ECO:0007669"/>
    <property type="project" value="InterPro"/>
</dbReference>
<dbReference type="PIRSF" id="PIRSF002849">
    <property type="entry name" value="AAA_ATPase_chaperone_MoxR_prd"/>
    <property type="match status" value="1"/>
</dbReference>
<name>A0A1G6HXP5_9BACI</name>
<dbReference type="EMBL" id="FMYM01000004">
    <property type="protein sequence ID" value="SDB98256.1"/>
    <property type="molecule type" value="Genomic_DNA"/>
</dbReference>
<dbReference type="Gene3D" id="1.10.8.80">
    <property type="entry name" value="Magnesium chelatase subunit I, C-Terminal domain"/>
    <property type="match status" value="1"/>
</dbReference>
<dbReference type="GO" id="GO:0005524">
    <property type="term" value="F:ATP binding"/>
    <property type="evidence" value="ECO:0007669"/>
    <property type="project" value="UniProtKB-KW"/>
</dbReference>